<feature type="domain" description="Homeobox" evidence="13">
    <location>
        <begin position="162"/>
        <end position="222"/>
    </location>
</feature>
<dbReference type="EMBL" id="JANPWB010000005">
    <property type="protein sequence ID" value="KAJ1188046.1"/>
    <property type="molecule type" value="Genomic_DNA"/>
</dbReference>
<dbReference type="CDD" id="cd00086">
    <property type="entry name" value="homeodomain"/>
    <property type="match status" value="1"/>
</dbReference>
<evidence type="ECO:0000256" key="1">
    <source>
        <dbReference type="ARBA" id="ARBA00004123"/>
    </source>
</evidence>
<dbReference type="InterPro" id="IPR009057">
    <property type="entry name" value="Homeodomain-like_sf"/>
</dbReference>
<feature type="region of interest" description="Disordered" evidence="12">
    <location>
        <begin position="113"/>
        <end position="133"/>
    </location>
</feature>
<dbReference type="AlphaFoldDB" id="A0AAV7UHG2"/>
<comment type="caution">
    <text evidence="14">The sequence shown here is derived from an EMBL/GenBank/DDBJ whole genome shotgun (WGS) entry which is preliminary data.</text>
</comment>
<evidence type="ECO:0000256" key="4">
    <source>
        <dbReference type="ARBA" id="ARBA00023125"/>
    </source>
</evidence>
<evidence type="ECO:0000256" key="6">
    <source>
        <dbReference type="ARBA" id="ARBA00023163"/>
    </source>
</evidence>
<dbReference type="Pfam" id="PF00046">
    <property type="entry name" value="Homeodomain"/>
    <property type="match status" value="1"/>
</dbReference>
<name>A0AAV7UHG2_PLEWA</name>
<feature type="compositionally biased region" description="Basic and acidic residues" evidence="12">
    <location>
        <begin position="243"/>
        <end position="253"/>
    </location>
</feature>
<evidence type="ECO:0000256" key="5">
    <source>
        <dbReference type="ARBA" id="ARBA00023155"/>
    </source>
</evidence>
<keyword evidence="3" id="KW-0805">Transcription regulation</keyword>
<dbReference type="InterPro" id="IPR020479">
    <property type="entry name" value="HD_metazoa"/>
</dbReference>
<evidence type="ECO:0000256" key="9">
    <source>
        <dbReference type="ARBA" id="ARBA00040128"/>
    </source>
</evidence>
<evidence type="ECO:0000256" key="11">
    <source>
        <dbReference type="RuleBase" id="RU000682"/>
    </source>
</evidence>
<reference evidence="14" key="1">
    <citation type="journal article" date="2022" name="bioRxiv">
        <title>Sequencing and chromosome-scale assembly of the giantPleurodeles waltlgenome.</title>
        <authorList>
            <person name="Brown T."/>
            <person name="Elewa A."/>
            <person name="Iarovenko S."/>
            <person name="Subramanian E."/>
            <person name="Araus A.J."/>
            <person name="Petzold A."/>
            <person name="Susuki M."/>
            <person name="Suzuki K.-i.T."/>
            <person name="Hayashi T."/>
            <person name="Toyoda A."/>
            <person name="Oliveira C."/>
            <person name="Osipova E."/>
            <person name="Leigh N.D."/>
            <person name="Simon A."/>
            <person name="Yun M.H."/>
        </authorList>
    </citation>
    <scope>NUCLEOTIDE SEQUENCE</scope>
    <source>
        <strain evidence="14">20211129_DDA</strain>
        <tissue evidence="14">Liver</tissue>
    </source>
</reference>
<gene>
    <name evidence="14" type="ORF">NDU88_004811</name>
</gene>
<dbReference type="GO" id="GO:0005634">
    <property type="term" value="C:nucleus"/>
    <property type="evidence" value="ECO:0007669"/>
    <property type="project" value="UniProtKB-SubCell"/>
</dbReference>
<dbReference type="InterPro" id="IPR017970">
    <property type="entry name" value="Homeobox_CS"/>
</dbReference>
<dbReference type="GO" id="GO:0000981">
    <property type="term" value="F:DNA-binding transcription factor activity, RNA polymerase II-specific"/>
    <property type="evidence" value="ECO:0007669"/>
    <property type="project" value="InterPro"/>
</dbReference>
<keyword evidence="5 10" id="KW-0371">Homeobox</keyword>
<evidence type="ECO:0000256" key="3">
    <source>
        <dbReference type="ARBA" id="ARBA00023015"/>
    </source>
</evidence>
<evidence type="ECO:0000313" key="15">
    <source>
        <dbReference type="Proteomes" id="UP001066276"/>
    </source>
</evidence>
<dbReference type="PANTHER" id="PTHR45946">
    <property type="entry name" value="HOMEOBOX PROTEIN ROUGH-RELATED"/>
    <property type="match status" value="1"/>
</dbReference>
<comment type="similarity">
    <text evidence="8">Belongs to the Antp homeobox family. Labial subfamily.</text>
</comment>
<feature type="DNA-binding region" description="Homeobox" evidence="10">
    <location>
        <begin position="164"/>
        <end position="223"/>
    </location>
</feature>
<comment type="subcellular location">
    <subcellularLocation>
        <location evidence="1 10 11">Nucleus</location>
    </subcellularLocation>
</comment>
<evidence type="ECO:0000256" key="10">
    <source>
        <dbReference type="PROSITE-ProRule" id="PRU00108"/>
    </source>
</evidence>
<dbReference type="SMART" id="SM00389">
    <property type="entry name" value="HOX"/>
    <property type="match status" value="1"/>
</dbReference>
<evidence type="ECO:0000256" key="12">
    <source>
        <dbReference type="SAM" id="MobiDB-lite"/>
    </source>
</evidence>
<dbReference type="InterPro" id="IPR001356">
    <property type="entry name" value="HD"/>
</dbReference>
<dbReference type="PROSITE" id="PS50071">
    <property type="entry name" value="HOMEOBOX_2"/>
    <property type="match status" value="1"/>
</dbReference>
<dbReference type="PROSITE" id="PS00027">
    <property type="entry name" value="HOMEOBOX_1"/>
    <property type="match status" value="1"/>
</dbReference>
<dbReference type="PRINTS" id="PR00024">
    <property type="entry name" value="HOMEOBOX"/>
</dbReference>
<keyword evidence="15" id="KW-1185">Reference proteome</keyword>
<accession>A0AAV7UHG2</accession>
<dbReference type="PANTHER" id="PTHR45946:SF1">
    <property type="entry name" value="HOMEOBOX PROTEIN HOX-D1"/>
    <property type="match status" value="1"/>
</dbReference>
<dbReference type="FunFam" id="1.10.10.60:FF:000113">
    <property type="entry name" value="homeobox protein Hox-B1"/>
    <property type="match status" value="1"/>
</dbReference>
<dbReference type="Proteomes" id="UP001066276">
    <property type="component" value="Chromosome 3_1"/>
</dbReference>
<keyword evidence="6" id="KW-0804">Transcription</keyword>
<evidence type="ECO:0000256" key="2">
    <source>
        <dbReference type="ARBA" id="ARBA00022473"/>
    </source>
</evidence>
<organism evidence="14 15">
    <name type="scientific">Pleurodeles waltl</name>
    <name type="common">Iberian ribbed newt</name>
    <dbReference type="NCBI Taxonomy" id="8319"/>
    <lineage>
        <taxon>Eukaryota</taxon>
        <taxon>Metazoa</taxon>
        <taxon>Chordata</taxon>
        <taxon>Craniata</taxon>
        <taxon>Vertebrata</taxon>
        <taxon>Euteleostomi</taxon>
        <taxon>Amphibia</taxon>
        <taxon>Batrachia</taxon>
        <taxon>Caudata</taxon>
        <taxon>Salamandroidea</taxon>
        <taxon>Salamandridae</taxon>
        <taxon>Pleurodelinae</taxon>
        <taxon>Pleurodeles</taxon>
    </lineage>
</organism>
<evidence type="ECO:0000313" key="14">
    <source>
        <dbReference type="EMBL" id="KAJ1188046.1"/>
    </source>
</evidence>
<evidence type="ECO:0000256" key="7">
    <source>
        <dbReference type="ARBA" id="ARBA00023242"/>
    </source>
</evidence>
<keyword evidence="2" id="KW-0217">Developmental protein</keyword>
<evidence type="ECO:0000259" key="13">
    <source>
        <dbReference type="PROSITE" id="PS50071"/>
    </source>
</evidence>
<keyword evidence="7 10" id="KW-0539">Nucleus</keyword>
<proteinExistence type="inferred from homology"/>
<feature type="region of interest" description="Disordered" evidence="12">
    <location>
        <begin position="215"/>
        <end position="271"/>
    </location>
</feature>
<dbReference type="SUPFAM" id="SSF46689">
    <property type="entry name" value="Homeodomain-like"/>
    <property type="match status" value="1"/>
</dbReference>
<keyword evidence="4 10" id="KW-0238">DNA-binding</keyword>
<dbReference type="GO" id="GO:0000978">
    <property type="term" value="F:RNA polymerase II cis-regulatory region sequence-specific DNA binding"/>
    <property type="evidence" value="ECO:0007669"/>
    <property type="project" value="TreeGrafter"/>
</dbReference>
<protein>
    <recommendedName>
        <fullName evidence="9">Homeobox protein Hox-D1</fullName>
    </recommendedName>
</protein>
<dbReference type="InterPro" id="IPR046327">
    <property type="entry name" value="HXA1/B1/D1"/>
</dbReference>
<evidence type="ECO:0000256" key="8">
    <source>
        <dbReference type="ARBA" id="ARBA00029448"/>
    </source>
</evidence>
<sequence length="271" mass="29895">MTSYLEYCGEALAFSPRVCRAGGPRGLYPGQEPAYAGSLNGHAPPYSLESPQEPADYPFLPSGSELYHPAEESGGHYPGAAPYLFSAQAEYRYGEQASFQPCAAEQTELYPGPFQSFSPSPGSYPRPHTPAHGAQAVSTFEWMKVKRNPPKKNTATEYGIFSPAGTMRTNFSTKQLTELEKEFHFNKYLTRARRIEIANSLQLNDTQVKIWFQNRRMKQKKRDKEGISPTRPSQGALSGHKPGRADDKLEPGSDPRGSPKHCPVPAEGLGL</sequence>
<dbReference type="Gene3D" id="1.10.10.60">
    <property type="entry name" value="Homeodomain-like"/>
    <property type="match status" value="1"/>
</dbReference>